<dbReference type="EMBL" id="JAVDQN010000002">
    <property type="protein sequence ID" value="MDR6376134.1"/>
    <property type="molecule type" value="Genomic_DNA"/>
</dbReference>
<dbReference type="RefSeq" id="WP_310066549.1">
    <property type="nucleotide sequence ID" value="NZ_JAVDQN010000002.1"/>
</dbReference>
<keyword evidence="2 7" id="KW-0436">Ligase</keyword>
<name>A0ABU1KYY3_9BURK</name>
<gene>
    <name evidence="7" type="ORF">J2776_002834</name>
</gene>
<dbReference type="PANTHER" id="PTHR43859:SF4">
    <property type="entry name" value="BUTANOATE--COA LIGASE AAE1-RELATED"/>
    <property type="match status" value="1"/>
</dbReference>
<dbReference type="CDD" id="cd12119">
    <property type="entry name" value="ttLC_FACS_AlkK_like"/>
    <property type="match status" value="1"/>
</dbReference>
<evidence type="ECO:0000259" key="6">
    <source>
        <dbReference type="Pfam" id="PF13193"/>
    </source>
</evidence>
<dbReference type="InterPro" id="IPR042099">
    <property type="entry name" value="ANL_N_sf"/>
</dbReference>
<evidence type="ECO:0000256" key="3">
    <source>
        <dbReference type="ARBA" id="ARBA00022832"/>
    </source>
</evidence>
<proteinExistence type="inferred from homology"/>
<dbReference type="Proteomes" id="UP001185254">
    <property type="component" value="Unassembled WGS sequence"/>
</dbReference>
<dbReference type="Pfam" id="PF00501">
    <property type="entry name" value="AMP-binding"/>
    <property type="match status" value="1"/>
</dbReference>
<evidence type="ECO:0000256" key="4">
    <source>
        <dbReference type="ARBA" id="ARBA00023098"/>
    </source>
</evidence>
<dbReference type="EC" id="6.2.1.-" evidence="7"/>
<reference evidence="7 8" key="1">
    <citation type="submission" date="2023-07" db="EMBL/GenBank/DDBJ databases">
        <title>Sorghum-associated microbial communities from plants grown in Nebraska, USA.</title>
        <authorList>
            <person name="Schachtman D."/>
        </authorList>
    </citation>
    <scope>NUCLEOTIDE SEQUENCE [LARGE SCALE GENOMIC DNA]</scope>
    <source>
        <strain evidence="7 8">DS1039</strain>
    </source>
</reference>
<dbReference type="Pfam" id="PF13193">
    <property type="entry name" value="AMP-binding_C"/>
    <property type="match status" value="1"/>
</dbReference>
<dbReference type="InterPro" id="IPR000873">
    <property type="entry name" value="AMP-dep_synth/lig_dom"/>
</dbReference>
<comment type="caution">
    <text evidence="7">The sequence shown here is derived from an EMBL/GenBank/DDBJ whole genome shotgun (WGS) entry which is preliminary data.</text>
</comment>
<organism evidence="7 8">
    <name type="scientific">Paraburkholderia caledonica</name>
    <dbReference type="NCBI Taxonomy" id="134536"/>
    <lineage>
        <taxon>Bacteria</taxon>
        <taxon>Pseudomonadati</taxon>
        <taxon>Pseudomonadota</taxon>
        <taxon>Betaproteobacteria</taxon>
        <taxon>Burkholderiales</taxon>
        <taxon>Burkholderiaceae</taxon>
        <taxon>Paraburkholderia</taxon>
    </lineage>
</organism>
<accession>A0ABU1KYY3</accession>
<evidence type="ECO:0000256" key="1">
    <source>
        <dbReference type="ARBA" id="ARBA00006432"/>
    </source>
</evidence>
<dbReference type="InterPro" id="IPR025110">
    <property type="entry name" value="AMP-bd_C"/>
</dbReference>
<dbReference type="PANTHER" id="PTHR43859">
    <property type="entry name" value="ACYL-ACTIVATING ENZYME"/>
    <property type="match status" value="1"/>
</dbReference>
<evidence type="ECO:0000313" key="7">
    <source>
        <dbReference type="EMBL" id="MDR6376134.1"/>
    </source>
</evidence>
<keyword evidence="8" id="KW-1185">Reference proteome</keyword>
<feature type="domain" description="AMP-dependent synthetase/ligase" evidence="5">
    <location>
        <begin position="24"/>
        <end position="399"/>
    </location>
</feature>
<feature type="domain" description="AMP-binding enzyme C-terminal" evidence="6">
    <location>
        <begin position="448"/>
        <end position="522"/>
    </location>
</feature>
<dbReference type="InterPro" id="IPR045851">
    <property type="entry name" value="AMP-bd_C_sf"/>
</dbReference>
<sequence>MQHRNLNVASLIRHARVVHGDTEVVGAQATGTFVRTNWQGIDEKARGLAACLLKSGVRSGDRVASIAWNSMEHLELYFATTAAGTVLHTINPRLHAEQIEYLLDHGGSRILFIDQSLLPLVTASLDQRKELQRVVVFGAGSGEPLPHPCVRYEDFLSLSDEALEEWPDVDESAASLLCYTSGTTGNPKGVLYSQRSVVLHAYGACSADGLAISARDSILLLAPMFHVNAWGAPFYAAMAGSKLVLPGRALDPASVLSLLEKEGCTYSLAVPTVWFSILDYAVSKQSEVEARNLQLERVMIGGASVSKNLIARMKDILGVRVLHSWGMTETSPVATVSRPSRKHLGYSEAELITLRTSPGRPLFGIELQIEAESGKPAPRDGVSAGKLKVRGNWVAAAYFGRDEPATDTDGWFDTGDIARISSDGFLHLTDRAKDVIKSGGEWISSVDLENTAAGHPSVAEAAVVGVFHEKWQERPILLLRLRPDMKVTRDEMLNYLTDKVARWWLPDDVIVVESLPHSATGKILKRELREHYKDHLIS</sequence>
<dbReference type="GO" id="GO:0016874">
    <property type="term" value="F:ligase activity"/>
    <property type="evidence" value="ECO:0007669"/>
    <property type="project" value="UniProtKB-KW"/>
</dbReference>
<keyword evidence="3" id="KW-0276">Fatty acid metabolism</keyword>
<dbReference type="InterPro" id="IPR020845">
    <property type="entry name" value="AMP-binding_CS"/>
</dbReference>
<comment type="similarity">
    <text evidence="1">Belongs to the ATP-dependent AMP-binding enzyme family.</text>
</comment>
<keyword evidence="4" id="KW-0443">Lipid metabolism</keyword>
<dbReference type="Gene3D" id="3.30.300.30">
    <property type="match status" value="1"/>
</dbReference>
<dbReference type="PROSITE" id="PS00455">
    <property type="entry name" value="AMP_BINDING"/>
    <property type="match status" value="1"/>
</dbReference>
<dbReference type="Gene3D" id="3.40.50.12780">
    <property type="entry name" value="N-terminal domain of ligase-like"/>
    <property type="match status" value="1"/>
</dbReference>
<protein>
    <submittedName>
        <fullName evidence="7">Fatty-acyl-CoA synthase</fullName>
        <ecNumber evidence="7">6.2.1.-</ecNumber>
    </submittedName>
</protein>
<dbReference type="SUPFAM" id="SSF56801">
    <property type="entry name" value="Acetyl-CoA synthetase-like"/>
    <property type="match status" value="1"/>
</dbReference>
<evidence type="ECO:0000313" key="8">
    <source>
        <dbReference type="Proteomes" id="UP001185254"/>
    </source>
</evidence>
<evidence type="ECO:0000256" key="2">
    <source>
        <dbReference type="ARBA" id="ARBA00022598"/>
    </source>
</evidence>
<evidence type="ECO:0000259" key="5">
    <source>
        <dbReference type="Pfam" id="PF00501"/>
    </source>
</evidence>
<dbReference type="NCBIfam" id="NF004837">
    <property type="entry name" value="PRK06187.1"/>
    <property type="match status" value="1"/>
</dbReference>